<dbReference type="CDD" id="cd06582">
    <property type="entry name" value="TM_PBP1_LivH_like"/>
    <property type="match status" value="1"/>
</dbReference>
<evidence type="ECO:0000256" key="5">
    <source>
        <dbReference type="ARBA" id="ARBA00022970"/>
    </source>
</evidence>
<organism evidence="10 11">
    <name type="scientific">Vibrio algivorus</name>
    <dbReference type="NCBI Taxonomy" id="1667024"/>
    <lineage>
        <taxon>Bacteria</taxon>
        <taxon>Pseudomonadati</taxon>
        <taxon>Pseudomonadota</taxon>
        <taxon>Gammaproteobacteria</taxon>
        <taxon>Vibrionales</taxon>
        <taxon>Vibrionaceae</taxon>
        <taxon>Vibrio</taxon>
    </lineage>
</organism>
<dbReference type="GO" id="GO:0005886">
    <property type="term" value="C:plasma membrane"/>
    <property type="evidence" value="ECO:0007669"/>
    <property type="project" value="UniProtKB-SubCell"/>
</dbReference>
<comment type="subcellular location">
    <subcellularLocation>
        <location evidence="1">Cell inner membrane</location>
        <topology evidence="1">Multi-pass membrane protein</topology>
    </subcellularLocation>
</comment>
<comment type="caution">
    <text evidence="10">The sequence shown here is derived from an EMBL/GenBank/DDBJ whole genome shotgun (WGS) entry which is preliminary data.</text>
</comment>
<evidence type="ECO:0000256" key="1">
    <source>
        <dbReference type="ARBA" id="ARBA00004429"/>
    </source>
</evidence>
<reference evidence="10 11" key="1">
    <citation type="submission" date="2019-07" db="EMBL/GenBank/DDBJ databases">
        <title>The draft genome sequence of Vibrio algivorus M1486.</title>
        <authorList>
            <person name="Meng X."/>
        </authorList>
    </citation>
    <scope>NUCLEOTIDE SEQUENCE [LARGE SCALE GENOMIC DNA]</scope>
    <source>
        <strain evidence="10 11">M1486</strain>
    </source>
</reference>
<feature type="transmembrane region" description="Helical" evidence="9">
    <location>
        <begin position="318"/>
        <end position="338"/>
    </location>
</feature>
<evidence type="ECO:0000256" key="4">
    <source>
        <dbReference type="ARBA" id="ARBA00022692"/>
    </source>
</evidence>
<dbReference type="Proteomes" id="UP000319828">
    <property type="component" value="Unassembled WGS sequence"/>
</dbReference>
<name>A0A557P139_9VIBR</name>
<evidence type="ECO:0000256" key="2">
    <source>
        <dbReference type="ARBA" id="ARBA00022448"/>
    </source>
</evidence>
<feature type="transmembrane region" description="Helical" evidence="9">
    <location>
        <begin position="486"/>
        <end position="510"/>
    </location>
</feature>
<evidence type="ECO:0000256" key="7">
    <source>
        <dbReference type="ARBA" id="ARBA00023136"/>
    </source>
</evidence>
<evidence type="ECO:0000313" key="11">
    <source>
        <dbReference type="Proteomes" id="UP000319828"/>
    </source>
</evidence>
<dbReference type="PANTHER" id="PTHR11795:SF447">
    <property type="entry name" value="ABC TRANSPORTER PERMEASE PROTEIN"/>
    <property type="match status" value="1"/>
</dbReference>
<dbReference type="PANTHER" id="PTHR11795">
    <property type="entry name" value="BRANCHED-CHAIN AMINO ACID TRANSPORT SYSTEM PERMEASE PROTEIN LIVH"/>
    <property type="match status" value="1"/>
</dbReference>
<comment type="similarity">
    <text evidence="8">Belongs to the binding-protein-dependent transport system permease family. LivHM subfamily.</text>
</comment>
<evidence type="ECO:0000313" key="10">
    <source>
        <dbReference type="EMBL" id="TVO34385.1"/>
    </source>
</evidence>
<dbReference type="GO" id="GO:0022857">
    <property type="term" value="F:transmembrane transporter activity"/>
    <property type="evidence" value="ECO:0007669"/>
    <property type="project" value="InterPro"/>
</dbReference>
<feature type="transmembrane region" description="Helical" evidence="9">
    <location>
        <begin position="402"/>
        <end position="419"/>
    </location>
</feature>
<dbReference type="AlphaFoldDB" id="A0A557P139"/>
<evidence type="ECO:0000256" key="3">
    <source>
        <dbReference type="ARBA" id="ARBA00022475"/>
    </source>
</evidence>
<dbReference type="InterPro" id="IPR052157">
    <property type="entry name" value="BCAA_transport_permease"/>
</dbReference>
<proteinExistence type="inferred from homology"/>
<keyword evidence="2" id="KW-0813">Transport</keyword>
<dbReference type="RefSeq" id="WP_144388730.1">
    <property type="nucleotide sequence ID" value="NZ_CANNCB010000030.1"/>
</dbReference>
<dbReference type="NCBIfam" id="TIGR03409">
    <property type="entry name" value="urea_trans_UrtB"/>
    <property type="match status" value="1"/>
</dbReference>
<keyword evidence="6 9" id="KW-1133">Transmembrane helix</keyword>
<protein>
    <submittedName>
        <fullName evidence="10">Urea ABC transporter permease subunit UrtB</fullName>
    </submittedName>
</protein>
<feature type="transmembrane region" description="Helical" evidence="9">
    <location>
        <begin position="516"/>
        <end position="535"/>
    </location>
</feature>
<feature type="transmembrane region" description="Helical" evidence="9">
    <location>
        <begin position="263"/>
        <end position="286"/>
    </location>
</feature>
<accession>A0A557P139</accession>
<dbReference type="GO" id="GO:0006865">
    <property type="term" value="P:amino acid transport"/>
    <property type="evidence" value="ECO:0007669"/>
    <property type="project" value="UniProtKB-KW"/>
</dbReference>
<dbReference type="EMBL" id="VMKJ01000031">
    <property type="protein sequence ID" value="TVO34385.1"/>
    <property type="molecule type" value="Genomic_DNA"/>
</dbReference>
<keyword evidence="3" id="KW-1003">Cell membrane</keyword>
<keyword evidence="4 9" id="KW-0812">Transmembrane</keyword>
<dbReference type="OrthoDB" id="9807115at2"/>
<dbReference type="Pfam" id="PF02653">
    <property type="entry name" value="BPD_transp_2"/>
    <property type="match status" value="1"/>
</dbReference>
<dbReference type="InterPro" id="IPR001851">
    <property type="entry name" value="ABC_transp_permease"/>
</dbReference>
<evidence type="ECO:0000256" key="8">
    <source>
        <dbReference type="ARBA" id="ARBA00037998"/>
    </source>
</evidence>
<gene>
    <name evidence="10" type="primary">urtB</name>
    <name evidence="10" type="ORF">FOF44_13465</name>
</gene>
<keyword evidence="5" id="KW-0029">Amino-acid transport</keyword>
<dbReference type="InterPro" id="IPR017779">
    <property type="entry name" value="ABC_UrtB_bac"/>
</dbReference>
<sequence>MTIKQYLLRKLPSQISLFISFTLMLYLSLFSALSLAQTPSIQSLADVQVALLSKKGSVKQEAIEWLSQSSDAEIAKKVLTPWLEGNLYYLKSDESLFVINDLDKGQQAQKLLSDDVITVENKRDFAKVRTNNSLRSDIRDVLARIDISASNADVRLSAVNSLLGTTNPKTIEKISQQLQVESDRDVRKSLELALAMNQLKTSTNTAEQIDAIEVISESKQQEVYGALSQVINSDADEKVIESAQLALNQYKQTQSFYGGIETVFFGLSLGSVLVLAGIGLAITFGVMGVINMAHGELIMIGAYTTYVIQQLMPNNIGAALLLSIPAAFVVSGLVGIAIERTVIRRLYGRPLETLLATFGISLILQQAVRSIFSPLNRSVSTPDWMAGALELNPMLSLTYNRLYIIIFCFMVFLGLVAILKKTPLGLQVRAVSQNRSMARSMGVRSERVDAMTFGLGSGIAGIAGVALSQLTNVGPNMGQNYIIDSFMVVVFGGVGNLWGTLVAGLSLGLFNKILEPWAGAVLAKILVLVFIILFIQKRPKGLFPQRGRAAE</sequence>
<evidence type="ECO:0000256" key="9">
    <source>
        <dbReference type="SAM" id="Phobius"/>
    </source>
</evidence>
<evidence type="ECO:0000256" key="6">
    <source>
        <dbReference type="ARBA" id="ARBA00022989"/>
    </source>
</evidence>
<keyword evidence="7 9" id="KW-0472">Membrane</keyword>